<dbReference type="InterPro" id="IPR002053">
    <property type="entry name" value="Glyco_hydro_25"/>
</dbReference>
<comment type="similarity">
    <text evidence="2">Belongs to the glycosyl hydrolase 25 family.</text>
</comment>
<dbReference type="GO" id="GO:0016998">
    <property type="term" value="P:cell wall macromolecule catabolic process"/>
    <property type="evidence" value="ECO:0007669"/>
    <property type="project" value="InterPro"/>
</dbReference>
<dbReference type="CDD" id="cd06414">
    <property type="entry name" value="GH25_LytC-like"/>
    <property type="match status" value="1"/>
</dbReference>
<dbReference type="InterPro" id="IPR002477">
    <property type="entry name" value="Peptidoglycan-bd-like"/>
</dbReference>
<organism evidence="5">
    <name type="scientific">Siphoviridae sp. ctJLm32</name>
    <dbReference type="NCBI Taxonomy" id="2825431"/>
    <lineage>
        <taxon>Viruses</taxon>
        <taxon>Duplodnaviria</taxon>
        <taxon>Heunggongvirae</taxon>
        <taxon>Uroviricota</taxon>
        <taxon>Caudoviricetes</taxon>
    </lineage>
</organism>
<evidence type="ECO:0000256" key="3">
    <source>
        <dbReference type="ARBA" id="ARBA00012732"/>
    </source>
</evidence>
<dbReference type="InterPro" id="IPR036365">
    <property type="entry name" value="PGBD-like_sf"/>
</dbReference>
<dbReference type="PANTHER" id="PTHR34135:SF2">
    <property type="entry name" value="LYSOZYME"/>
    <property type="match status" value="1"/>
</dbReference>
<reference evidence="5" key="1">
    <citation type="journal article" date="2021" name="Proc. Natl. Acad. Sci. U.S.A.">
        <title>A Catalog of Tens of Thousands of Viruses from Human Metagenomes Reveals Hidden Associations with Chronic Diseases.</title>
        <authorList>
            <person name="Tisza M.J."/>
            <person name="Buck C.B."/>
        </authorList>
    </citation>
    <scope>NUCLEOTIDE SEQUENCE</scope>
    <source>
        <strain evidence="5">CtJLm32</strain>
    </source>
</reference>
<dbReference type="Pfam" id="PF01471">
    <property type="entry name" value="PG_binding_1"/>
    <property type="match status" value="1"/>
</dbReference>
<name>A0A8S5UE96_9CAUD</name>
<dbReference type="EMBL" id="BK016072">
    <property type="protein sequence ID" value="DAF92764.1"/>
    <property type="molecule type" value="Genomic_DNA"/>
</dbReference>
<dbReference type="SUPFAM" id="SSF51445">
    <property type="entry name" value="(Trans)glycosidases"/>
    <property type="match status" value="1"/>
</dbReference>
<proteinExistence type="inferred from homology"/>
<dbReference type="Gene3D" id="3.20.20.80">
    <property type="entry name" value="Glycosidases"/>
    <property type="match status" value="1"/>
</dbReference>
<dbReference type="GO" id="GO:0009253">
    <property type="term" value="P:peptidoglycan catabolic process"/>
    <property type="evidence" value="ECO:0007669"/>
    <property type="project" value="InterPro"/>
</dbReference>
<protein>
    <recommendedName>
        <fullName evidence="3">lysozyme</fullName>
        <ecNumber evidence="3">3.2.1.17</ecNumber>
    </recommendedName>
</protein>
<comment type="catalytic activity">
    <reaction evidence="1">
        <text>Hydrolysis of (1-&gt;4)-beta-linkages between N-acetylmuramic acid and N-acetyl-D-glucosamine residues in a peptidoglycan and between N-acetyl-D-glucosamine residues in chitodextrins.</text>
        <dbReference type="EC" id="3.2.1.17"/>
    </reaction>
</comment>
<evidence type="ECO:0000256" key="2">
    <source>
        <dbReference type="ARBA" id="ARBA00010646"/>
    </source>
</evidence>
<evidence type="ECO:0000313" key="5">
    <source>
        <dbReference type="EMBL" id="DAF92764.1"/>
    </source>
</evidence>
<dbReference type="PROSITE" id="PS51904">
    <property type="entry name" value="GLYCOSYL_HYDROL_F25_2"/>
    <property type="match status" value="1"/>
</dbReference>
<dbReference type="GO" id="GO:0003796">
    <property type="term" value="F:lysozyme activity"/>
    <property type="evidence" value="ECO:0007669"/>
    <property type="project" value="UniProtKB-EC"/>
</dbReference>
<dbReference type="Pfam" id="PF01183">
    <property type="entry name" value="Glyco_hydro_25"/>
    <property type="match status" value="1"/>
</dbReference>
<sequence>MKIIDVSHHNGNIDWQTVKGNVDGVILHCGYGQDLEKQDDPRFREWATECTILGIPFGVYLYSYAKSVDRIEGEAKHTLRLIKGYNLSLPVFFDSEEPGTESVAQACALKYMEIIKAAGYAVGIYASESWYKSYMSGIKDCPLWIAKYGVNDGQPHVKPSIDGMWGWQYTSTGTVPGINPGDLDISECYSNVTSTPQNATPSPILVTPSPTPDESWKGDKSIYLENDYVESWQHAMNVGFDLEGTDRLSCDRKWGRESQAFASAHNLWSGQIHNCPTAIRWLRTMLREVYGFNKLDDIGEWTDYLTECVKVFQRNRGLTVDGIVGKITTYWLLSGQKN</sequence>
<dbReference type="EC" id="3.2.1.17" evidence="3"/>
<dbReference type="InterPro" id="IPR017853">
    <property type="entry name" value="GH"/>
</dbReference>
<dbReference type="SUPFAM" id="SSF47090">
    <property type="entry name" value="PGBD-like"/>
    <property type="match status" value="1"/>
</dbReference>
<dbReference type="GO" id="GO:0016052">
    <property type="term" value="P:carbohydrate catabolic process"/>
    <property type="evidence" value="ECO:0007669"/>
    <property type="project" value="TreeGrafter"/>
</dbReference>
<dbReference type="PANTHER" id="PTHR34135">
    <property type="entry name" value="LYSOZYME"/>
    <property type="match status" value="1"/>
</dbReference>
<feature type="domain" description="Peptidoglycan binding-like" evidence="4">
    <location>
        <begin position="278"/>
        <end position="331"/>
    </location>
</feature>
<evidence type="ECO:0000256" key="1">
    <source>
        <dbReference type="ARBA" id="ARBA00000632"/>
    </source>
</evidence>
<evidence type="ECO:0000259" key="4">
    <source>
        <dbReference type="Pfam" id="PF01471"/>
    </source>
</evidence>
<accession>A0A8S5UE96</accession>
<dbReference type="InterPro" id="IPR036366">
    <property type="entry name" value="PGBDSf"/>
</dbReference>
<dbReference type="Gene3D" id="1.10.101.10">
    <property type="entry name" value="PGBD-like superfamily/PGBD"/>
    <property type="match status" value="1"/>
</dbReference>